<dbReference type="Proteomes" id="UP000518288">
    <property type="component" value="Unassembled WGS sequence"/>
</dbReference>
<dbReference type="EMBL" id="JACCFH010000001">
    <property type="protein sequence ID" value="NYG34214.1"/>
    <property type="molecule type" value="Genomic_DNA"/>
</dbReference>
<organism evidence="2 3">
    <name type="scientific">Sphaerotilus montanus</name>
    <dbReference type="NCBI Taxonomy" id="522889"/>
    <lineage>
        <taxon>Bacteria</taxon>
        <taxon>Pseudomonadati</taxon>
        <taxon>Pseudomonadota</taxon>
        <taxon>Betaproteobacteria</taxon>
        <taxon>Burkholderiales</taxon>
        <taxon>Sphaerotilaceae</taxon>
        <taxon>Sphaerotilus</taxon>
    </lineage>
</organism>
<comment type="caution">
    <text evidence="2">The sequence shown here is derived from an EMBL/GenBank/DDBJ whole genome shotgun (WGS) entry which is preliminary data.</text>
</comment>
<evidence type="ECO:0000313" key="2">
    <source>
        <dbReference type="EMBL" id="NYG34214.1"/>
    </source>
</evidence>
<gene>
    <name evidence="2" type="ORF">BDD16_003200</name>
</gene>
<proteinExistence type="predicted"/>
<evidence type="ECO:0000256" key="1">
    <source>
        <dbReference type="SAM" id="MobiDB-lite"/>
    </source>
</evidence>
<dbReference type="AlphaFoldDB" id="A0A7Y9UD40"/>
<keyword evidence="3" id="KW-1185">Reference proteome</keyword>
<protein>
    <submittedName>
        <fullName evidence="2">Methyl-accepting chemotaxis protein</fullName>
    </submittedName>
</protein>
<sequence>MMVAEVVPVWQRHVEASRAAVESSISDLLETFSRLCDGVLAASQHTPGTQQDRTDPSVTAVQAYQDAVLTRMLDETGIIHQRREQLLAQLSESLLQLDAIEADLRGSLPPDARPLLRLDDSRSALALLAQQVAADTRADHERQDRAFVEARQALIQLTLERAPAETAAQALQALSARIEKDLERMLVSMQFQDRLNQTLVSVTSDMQRFTEWMRCNEHASHADAMRWLAELERSYTMQDQRARHHDQTDTAAPGGSVEFF</sequence>
<reference evidence="2 3" key="1">
    <citation type="submission" date="2020-07" db="EMBL/GenBank/DDBJ databases">
        <title>Genomic Encyclopedia of Archaeal and Bacterial Type Strains, Phase II (KMG-II): from individual species to whole genera.</title>
        <authorList>
            <person name="Goeker M."/>
        </authorList>
    </citation>
    <scope>NUCLEOTIDE SEQUENCE [LARGE SCALE GENOMIC DNA]</scope>
    <source>
        <strain evidence="2 3">DSM 21226</strain>
    </source>
</reference>
<feature type="region of interest" description="Disordered" evidence="1">
    <location>
        <begin position="241"/>
        <end position="260"/>
    </location>
</feature>
<accession>A0A7Y9UD40</accession>
<dbReference type="RefSeq" id="WP_179634892.1">
    <property type="nucleotide sequence ID" value="NZ_JACCFH010000001.1"/>
</dbReference>
<evidence type="ECO:0000313" key="3">
    <source>
        <dbReference type="Proteomes" id="UP000518288"/>
    </source>
</evidence>
<name>A0A7Y9UD40_9BURK</name>